<dbReference type="EMBL" id="PEMH01000364">
    <property type="protein sequence ID" value="RTH98091.1"/>
    <property type="molecule type" value="Genomic_DNA"/>
</dbReference>
<sequence length="516" mass="58445">MLGNLLRADPTEKARFLEEAHAAWVRGGWAVRGDNTPTAGVVLAALEEATRRLAERYGWQRVEVKARVRVPKEVLSLLRVAPRGVRLDGEGVFVVSSQFSEKAAWKAAYRLVRGETVVLLPKTGEKDVLKVRSLILEKVKTLLQKQEEGERVKLPWGETVRVLPGDRWEDLEAPEPRISAAIRGLREATEVLREEQEEEEEIGVPGNWVHQTRVNPWLVKVYLKGEARGVEAAYLQDEAFLRDLYGEVNIYNPGELAAFLGVELRERGKARGGWVLILEQQARKFPPSYKDVQERFTRKGSKGWVSWAGLPLLEPLVAYEVNALGFKDPEAAYQDGLMEALEIWGRLQRKYAQEVKEGKGFNPLLFLVPELRKFLLELRAQEVGVFRLSRADAQKLRKYFYLRERGLDPIEAGRKAGLSPELLSALQAEDVSGDALVELGVDPREEVDYDTFLLRVKVKELKEEIARWWGPKGEAFVEALMEGQTSLGAQLEVGLSNEEAEEIKDFLRSELEGWVE</sequence>
<accession>A0A430UEZ4</accession>
<reference evidence="1 2" key="1">
    <citation type="journal article" date="2019" name="Extremophiles">
        <title>Biogeography of thermophiles and predominance of Thermus scotoductus in domestic water heaters.</title>
        <authorList>
            <person name="Wilpiszeski R.L."/>
            <person name="Zhang Z."/>
            <person name="House C.H."/>
        </authorList>
    </citation>
    <scope>NUCLEOTIDE SEQUENCE [LARGE SCALE GENOMIC DNA]</scope>
    <source>
        <strain evidence="1 2">16_S16</strain>
    </source>
</reference>
<dbReference type="AlphaFoldDB" id="A0A430UEZ4"/>
<organism evidence="1 2">
    <name type="scientific">Thermus scotoductus</name>
    <dbReference type="NCBI Taxonomy" id="37636"/>
    <lineage>
        <taxon>Bacteria</taxon>
        <taxon>Thermotogati</taxon>
        <taxon>Deinococcota</taxon>
        <taxon>Deinococci</taxon>
        <taxon>Thermales</taxon>
        <taxon>Thermaceae</taxon>
        <taxon>Thermus</taxon>
    </lineage>
</organism>
<evidence type="ECO:0000313" key="1">
    <source>
        <dbReference type="EMBL" id="RTH98091.1"/>
    </source>
</evidence>
<name>A0A430UEZ4_THESC</name>
<evidence type="ECO:0000313" key="2">
    <source>
        <dbReference type="Proteomes" id="UP000288347"/>
    </source>
</evidence>
<gene>
    <name evidence="1" type="ORF">CSW29_10725</name>
</gene>
<protein>
    <submittedName>
        <fullName evidence="1">Uncharacterized protein</fullName>
    </submittedName>
</protein>
<proteinExistence type="predicted"/>
<dbReference type="Proteomes" id="UP000288347">
    <property type="component" value="Unassembled WGS sequence"/>
</dbReference>
<comment type="caution">
    <text evidence="1">The sequence shown here is derived from an EMBL/GenBank/DDBJ whole genome shotgun (WGS) entry which is preliminary data.</text>
</comment>